<sequence length="198" mass="23203">MEKIKKIEKSKIEKVYKYPDNSGLSYKSYGKSQNINDYSEREINEMILGIYRDKKYLLVDGDYFVNLENVIKSECILQDVSYYKKPTLTTFKDNSCNLISNIRTFYVKDYYIITNEPVAGITKHKITKYLYNIGFLNSGRGRYRGLFSIANDYQTLQAGTYPKDLFHPIKRYINGLFFSDDYKISDFEVVTSFTIIAN</sequence>
<dbReference type="GeneID" id="303673716"/>
<reference evidence="2 4" key="2">
    <citation type="submission" date="2018-06" db="EMBL/GenBank/DDBJ databases">
        <authorList>
            <consortium name="Pathogen Informatics"/>
            <person name="Doyle S."/>
        </authorList>
    </citation>
    <scope>NUCLEOTIDE SEQUENCE [LARGE SCALE GENOMIC DNA]</scope>
    <source>
        <strain evidence="2 4">NCTC13560</strain>
    </source>
</reference>
<dbReference type="RefSeq" id="WP_076561630.1">
    <property type="nucleotide sequence ID" value="NZ_CP033929.1"/>
</dbReference>
<proteinExistence type="predicted"/>
<name>A0A381FBN6_9FLAO</name>
<protein>
    <submittedName>
        <fullName evidence="2">Uncharacterized protein</fullName>
    </submittedName>
</protein>
<dbReference type="EMBL" id="FTMF01000010">
    <property type="protein sequence ID" value="SIQ94636.1"/>
    <property type="molecule type" value="Genomic_DNA"/>
</dbReference>
<organism evidence="2 4">
    <name type="scientific">Chryseobacterium indoltheticum</name>
    <dbReference type="NCBI Taxonomy" id="254"/>
    <lineage>
        <taxon>Bacteria</taxon>
        <taxon>Pseudomonadati</taxon>
        <taxon>Bacteroidota</taxon>
        <taxon>Flavobacteriia</taxon>
        <taxon>Flavobacteriales</taxon>
        <taxon>Weeksellaceae</taxon>
        <taxon>Chryseobacterium group</taxon>
        <taxon>Chryseobacterium</taxon>
    </lineage>
</organism>
<accession>A0A381FBN6</accession>
<dbReference type="KEGG" id="cil:EG358_08400"/>
<reference evidence="1 3" key="1">
    <citation type="submission" date="2017-01" db="EMBL/GenBank/DDBJ databases">
        <authorList>
            <person name="Varghese N."/>
            <person name="Submissions S."/>
        </authorList>
    </citation>
    <scope>NUCLEOTIDE SEQUENCE [LARGE SCALE GENOMIC DNA]</scope>
    <source>
        <strain evidence="1 3">ATCC 27950</strain>
    </source>
</reference>
<dbReference type="OrthoDB" id="713405at2"/>
<dbReference type="Proteomes" id="UP000185725">
    <property type="component" value="Unassembled WGS sequence"/>
</dbReference>
<evidence type="ECO:0000313" key="2">
    <source>
        <dbReference type="EMBL" id="SUX43965.1"/>
    </source>
</evidence>
<keyword evidence="3" id="KW-1185">Reference proteome</keyword>
<evidence type="ECO:0000313" key="1">
    <source>
        <dbReference type="EMBL" id="SIQ94636.1"/>
    </source>
</evidence>
<dbReference type="AlphaFoldDB" id="A0A381FBN6"/>
<dbReference type="Proteomes" id="UP000255231">
    <property type="component" value="Unassembled WGS sequence"/>
</dbReference>
<evidence type="ECO:0000313" key="4">
    <source>
        <dbReference type="Proteomes" id="UP000255231"/>
    </source>
</evidence>
<gene>
    <name evidence="2" type="ORF">NCTC13560_02295</name>
    <name evidence="1" type="ORF">SAMN05421682_110115</name>
</gene>
<dbReference type="EMBL" id="UFVS01000001">
    <property type="protein sequence ID" value="SUX43965.1"/>
    <property type="molecule type" value="Genomic_DNA"/>
</dbReference>
<evidence type="ECO:0000313" key="3">
    <source>
        <dbReference type="Proteomes" id="UP000185725"/>
    </source>
</evidence>